<dbReference type="PRINTS" id="PR00344">
    <property type="entry name" value="BCTRLSENSOR"/>
</dbReference>
<evidence type="ECO:0000259" key="10">
    <source>
        <dbReference type="PROSITE" id="PS50113"/>
    </source>
</evidence>
<dbReference type="Pfam" id="PF00989">
    <property type="entry name" value="PAS"/>
    <property type="match status" value="1"/>
</dbReference>
<dbReference type="CDD" id="cd00082">
    <property type="entry name" value="HisKA"/>
    <property type="match status" value="1"/>
</dbReference>
<dbReference type="PROSITE" id="PS50112">
    <property type="entry name" value="PAS"/>
    <property type="match status" value="1"/>
</dbReference>
<sequence length="440" mass="50735">MNLDKFSQRIEEVRQRSQFLESRASESPMPQQNALLEAIEQLNTALEELYVAQEELHQQNEQLNIANQQIEKERQRYQELFDFAPDGYLVTNTDGKILQANQAATQLLNISKSFLIGKALVNFVPQEERRAFRNQFSGLSDMGRMQEWEIRLQARQGNIFDASLSVTPVFAPQDKFQGLRWLVRDITSRKQAEEKLRLIQKENLELQEVAHIKTQMMSVLSHELRTPLNSILGFSQLLLQRYYNLFPVELRDMIERIIKSGKHLLALIENMLDFSKLERDKLELNPEEFNLVELVRASTEELRCLAEQKNLSLVLHANIENPIVINDSVRLRQILVNLISNAIKFTDTGGVFVEVQQRNQHQVVLMVKDTGIGIPESELAHIFQEFWQVDKSTTRKYGGIGLGLAIADKLVRLMNGRITVESTINQGSTFRIQLPRNVSR</sequence>
<dbReference type="Gene3D" id="3.30.450.20">
    <property type="entry name" value="PAS domain"/>
    <property type="match status" value="1"/>
</dbReference>
<evidence type="ECO:0000256" key="5">
    <source>
        <dbReference type="ARBA" id="ARBA00022777"/>
    </source>
</evidence>
<evidence type="ECO:0000259" key="8">
    <source>
        <dbReference type="PROSITE" id="PS50109"/>
    </source>
</evidence>
<dbReference type="SMART" id="SM00086">
    <property type="entry name" value="PAC"/>
    <property type="match status" value="1"/>
</dbReference>
<keyword evidence="6" id="KW-0902">Two-component regulatory system</keyword>
<protein>
    <recommendedName>
        <fullName evidence="2">histidine kinase</fullName>
        <ecNumber evidence="2">2.7.13.3</ecNumber>
    </recommendedName>
</protein>
<dbReference type="InterPro" id="IPR005467">
    <property type="entry name" value="His_kinase_dom"/>
</dbReference>
<keyword evidence="5 11" id="KW-0418">Kinase</keyword>
<keyword evidence="12" id="KW-1185">Reference proteome</keyword>
<dbReference type="InterPro" id="IPR036890">
    <property type="entry name" value="HATPase_C_sf"/>
</dbReference>
<gene>
    <name evidence="11" type="ORF">DP115_18595</name>
</gene>
<dbReference type="InterPro" id="IPR001610">
    <property type="entry name" value="PAC"/>
</dbReference>
<organism evidence="11 12">
    <name type="scientific">Brasilonema octagenarum UFV-OR1</name>
    <dbReference type="NCBI Taxonomy" id="417115"/>
    <lineage>
        <taxon>Bacteria</taxon>
        <taxon>Bacillati</taxon>
        <taxon>Cyanobacteriota</taxon>
        <taxon>Cyanophyceae</taxon>
        <taxon>Nostocales</taxon>
        <taxon>Scytonemataceae</taxon>
        <taxon>Brasilonema</taxon>
        <taxon>Octagenarum group</taxon>
    </lineage>
</organism>
<dbReference type="InterPro" id="IPR004358">
    <property type="entry name" value="Sig_transdc_His_kin-like_C"/>
</dbReference>
<dbReference type="GO" id="GO:0016301">
    <property type="term" value="F:kinase activity"/>
    <property type="evidence" value="ECO:0007669"/>
    <property type="project" value="UniProtKB-KW"/>
</dbReference>
<dbReference type="Gene3D" id="3.30.565.10">
    <property type="entry name" value="Histidine kinase-like ATPase, C-terminal domain"/>
    <property type="match status" value="1"/>
</dbReference>
<dbReference type="InterPro" id="IPR003661">
    <property type="entry name" value="HisK_dim/P_dom"/>
</dbReference>
<feature type="domain" description="PAC" evidence="10">
    <location>
        <begin position="146"/>
        <end position="198"/>
    </location>
</feature>
<dbReference type="InterPro" id="IPR035965">
    <property type="entry name" value="PAS-like_dom_sf"/>
</dbReference>
<comment type="caution">
    <text evidence="11">The sequence shown here is derived from an EMBL/GenBank/DDBJ whole genome shotgun (WGS) entry which is preliminary data.</text>
</comment>
<dbReference type="RefSeq" id="WP_169266257.1">
    <property type="nucleotide sequence ID" value="NZ_QMEC01000073.1"/>
</dbReference>
<evidence type="ECO:0000256" key="4">
    <source>
        <dbReference type="ARBA" id="ARBA00022679"/>
    </source>
</evidence>
<dbReference type="EMBL" id="QMEC01000073">
    <property type="protein sequence ID" value="NMF64670.1"/>
    <property type="molecule type" value="Genomic_DNA"/>
</dbReference>
<evidence type="ECO:0000313" key="11">
    <source>
        <dbReference type="EMBL" id="NMF64670.1"/>
    </source>
</evidence>
<dbReference type="SUPFAM" id="SSF55785">
    <property type="entry name" value="PYP-like sensor domain (PAS domain)"/>
    <property type="match status" value="1"/>
</dbReference>
<feature type="domain" description="PAS" evidence="9">
    <location>
        <begin position="73"/>
        <end position="143"/>
    </location>
</feature>
<feature type="domain" description="Histidine kinase" evidence="8">
    <location>
        <begin position="219"/>
        <end position="438"/>
    </location>
</feature>
<name>A0ABX1M7X3_9CYAN</name>
<keyword evidence="4" id="KW-0808">Transferase</keyword>
<dbReference type="SUPFAM" id="SSF55874">
    <property type="entry name" value="ATPase domain of HSP90 chaperone/DNA topoisomerase II/histidine kinase"/>
    <property type="match status" value="1"/>
</dbReference>
<dbReference type="EC" id="2.7.13.3" evidence="2"/>
<keyword evidence="7" id="KW-0175">Coiled coil</keyword>
<evidence type="ECO:0000256" key="6">
    <source>
        <dbReference type="ARBA" id="ARBA00023012"/>
    </source>
</evidence>
<dbReference type="PROSITE" id="PS50113">
    <property type="entry name" value="PAC"/>
    <property type="match status" value="1"/>
</dbReference>
<dbReference type="Pfam" id="PF00512">
    <property type="entry name" value="HisKA"/>
    <property type="match status" value="1"/>
</dbReference>
<proteinExistence type="predicted"/>
<dbReference type="PROSITE" id="PS50109">
    <property type="entry name" value="HIS_KIN"/>
    <property type="match status" value="1"/>
</dbReference>
<evidence type="ECO:0000256" key="7">
    <source>
        <dbReference type="SAM" id="Coils"/>
    </source>
</evidence>
<dbReference type="InterPro" id="IPR000700">
    <property type="entry name" value="PAS-assoc_C"/>
</dbReference>
<dbReference type="CDD" id="cd16922">
    <property type="entry name" value="HATPase_EvgS-ArcB-TorS-like"/>
    <property type="match status" value="1"/>
</dbReference>
<feature type="coiled-coil region" evidence="7">
    <location>
        <begin position="3"/>
        <end position="80"/>
    </location>
</feature>
<dbReference type="NCBIfam" id="TIGR00229">
    <property type="entry name" value="sensory_box"/>
    <property type="match status" value="1"/>
</dbReference>
<dbReference type="Gene3D" id="1.10.287.130">
    <property type="match status" value="1"/>
</dbReference>
<evidence type="ECO:0000256" key="3">
    <source>
        <dbReference type="ARBA" id="ARBA00022553"/>
    </source>
</evidence>
<evidence type="ECO:0000259" key="9">
    <source>
        <dbReference type="PROSITE" id="PS50112"/>
    </source>
</evidence>
<dbReference type="PANTHER" id="PTHR43047">
    <property type="entry name" value="TWO-COMPONENT HISTIDINE PROTEIN KINASE"/>
    <property type="match status" value="1"/>
</dbReference>
<dbReference type="CDD" id="cd00130">
    <property type="entry name" value="PAS"/>
    <property type="match status" value="1"/>
</dbReference>
<evidence type="ECO:0000313" key="12">
    <source>
        <dbReference type="Proteomes" id="UP000762253"/>
    </source>
</evidence>
<reference evidence="11 12" key="1">
    <citation type="submission" date="2018-06" db="EMBL/GenBank/DDBJ databases">
        <title>Comparative genomics of Brasilonema spp. strains.</title>
        <authorList>
            <person name="Alvarenga D.O."/>
            <person name="Fiore M.F."/>
            <person name="Varani A.M."/>
        </authorList>
    </citation>
    <scope>NUCLEOTIDE SEQUENCE [LARGE SCALE GENOMIC DNA]</scope>
    <source>
        <strain evidence="11 12">UFV-OR1</strain>
    </source>
</reference>
<evidence type="ECO:0000256" key="1">
    <source>
        <dbReference type="ARBA" id="ARBA00000085"/>
    </source>
</evidence>
<comment type="catalytic activity">
    <reaction evidence="1">
        <text>ATP + protein L-histidine = ADP + protein N-phospho-L-histidine.</text>
        <dbReference type="EC" id="2.7.13.3"/>
    </reaction>
</comment>
<dbReference type="InterPro" id="IPR036097">
    <property type="entry name" value="HisK_dim/P_sf"/>
</dbReference>
<dbReference type="SMART" id="SM00388">
    <property type="entry name" value="HisKA"/>
    <property type="match status" value="1"/>
</dbReference>
<dbReference type="InterPro" id="IPR000014">
    <property type="entry name" value="PAS"/>
</dbReference>
<dbReference type="SMART" id="SM00387">
    <property type="entry name" value="HATPase_c"/>
    <property type="match status" value="1"/>
</dbReference>
<keyword evidence="3" id="KW-0597">Phosphoprotein</keyword>
<dbReference type="SMART" id="SM00091">
    <property type="entry name" value="PAS"/>
    <property type="match status" value="1"/>
</dbReference>
<dbReference type="Proteomes" id="UP000762253">
    <property type="component" value="Unassembled WGS sequence"/>
</dbReference>
<dbReference type="InterPro" id="IPR003594">
    <property type="entry name" value="HATPase_dom"/>
</dbReference>
<dbReference type="SUPFAM" id="SSF47384">
    <property type="entry name" value="Homodimeric domain of signal transducing histidine kinase"/>
    <property type="match status" value="1"/>
</dbReference>
<evidence type="ECO:0000256" key="2">
    <source>
        <dbReference type="ARBA" id="ARBA00012438"/>
    </source>
</evidence>
<dbReference type="InterPro" id="IPR013767">
    <property type="entry name" value="PAS_fold"/>
</dbReference>
<accession>A0ABX1M7X3</accession>
<dbReference type="Pfam" id="PF02518">
    <property type="entry name" value="HATPase_c"/>
    <property type="match status" value="1"/>
</dbReference>
<dbReference type="PANTHER" id="PTHR43047:SF64">
    <property type="entry name" value="HISTIDINE KINASE CONTAINING CHEY-HOMOLOGOUS RECEIVER DOMAIN AND PAS DOMAIN-RELATED"/>
    <property type="match status" value="1"/>
</dbReference>